<evidence type="ECO:0000259" key="2">
    <source>
        <dbReference type="Pfam" id="PF00857"/>
    </source>
</evidence>
<name>A0ABT0FVB7_9ACTN</name>
<sequence length="220" mass="24045">MSTQTPAAGGAAAPSYDPRRTAVLLIDPYNDFLSEGGKIWPRLKEVAQRVKLLDNLRAVTAAAREAGIRVFIAPHRQWRPGDYDDWDHPNPTQRGIQERHSFAAGTWGGEWRTDLVPPDGDDVVAKEHWAQSGFANTDLDLLLRQHGITHVIATGVLANTCVESTAKFAMELGYHVTLVRDATAAYSPELLHAAHDLSGPTFAHAILTTADLLKALRAAR</sequence>
<dbReference type="PANTHER" id="PTHR43540:SF16">
    <property type="entry name" value="ISOCHORISMATASE-LIKE DOMAIN-CONTAINING PROTEIN"/>
    <property type="match status" value="1"/>
</dbReference>
<dbReference type="SUPFAM" id="SSF52499">
    <property type="entry name" value="Isochorismatase-like hydrolases"/>
    <property type="match status" value="1"/>
</dbReference>
<dbReference type="InterPro" id="IPR036380">
    <property type="entry name" value="Isochorismatase-like_sf"/>
</dbReference>
<comment type="caution">
    <text evidence="3">The sequence shown here is derived from an EMBL/GenBank/DDBJ whole genome shotgun (WGS) entry which is preliminary data.</text>
</comment>
<reference evidence="3 4" key="1">
    <citation type="submission" date="2022-04" db="EMBL/GenBank/DDBJ databases">
        <title>Genome draft of Actinomadura sp. ATCC 31491.</title>
        <authorList>
            <person name="Shi X."/>
            <person name="Du Y."/>
        </authorList>
    </citation>
    <scope>NUCLEOTIDE SEQUENCE [LARGE SCALE GENOMIC DNA]</scope>
    <source>
        <strain evidence="3 4">ATCC 31491</strain>
    </source>
</reference>
<keyword evidence="4" id="KW-1185">Reference proteome</keyword>
<feature type="domain" description="Isochorismatase-like" evidence="2">
    <location>
        <begin position="21"/>
        <end position="204"/>
    </location>
</feature>
<proteinExistence type="predicted"/>
<dbReference type="InterPro" id="IPR000868">
    <property type="entry name" value="Isochorismatase-like_dom"/>
</dbReference>
<dbReference type="Proteomes" id="UP001317259">
    <property type="component" value="Unassembled WGS sequence"/>
</dbReference>
<dbReference type="EMBL" id="JAKRKC020000001">
    <property type="protein sequence ID" value="MCK2216281.1"/>
    <property type="molecule type" value="Genomic_DNA"/>
</dbReference>
<dbReference type="Pfam" id="PF00857">
    <property type="entry name" value="Isochorismatase"/>
    <property type="match status" value="1"/>
</dbReference>
<dbReference type="PANTHER" id="PTHR43540">
    <property type="entry name" value="PEROXYUREIDOACRYLATE/UREIDOACRYLATE AMIDOHYDROLASE-RELATED"/>
    <property type="match status" value="1"/>
</dbReference>
<evidence type="ECO:0000313" key="4">
    <source>
        <dbReference type="Proteomes" id="UP001317259"/>
    </source>
</evidence>
<dbReference type="GO" id="GO:0016787">
    <property type="term" value="F:hydrolase activity"/>
    <property type="evidence" value="ECO:0007669"/>
    <property type="project" value="UniProtKB-KW"/>
</dbReference>
<evidence type="ECO:0000256" key="1">
    <source>
        <dbReference type="ARBA" id="ARBA00022801"/>
    </source>
</evidence>
<dbReference type="Gene3D" id="3.40.50.850">
    <property type="entry name" value="Isochorismatase-like"/>
    <property type="match status" value="1"/>
</dbReference>
<organism evidence="3 4">
    <name type="scientific">Actinomadura luzonensis</name>
    <dbReference type="NCBI Taxonomy" id="2805427"/>
    <lineage>
        <taxon>Bacteria</taxon>
        <taxon>Bacillati</taxon>
        <taxon>Actinomycetota</taxon>
        <taxon>Actinomycetes</taxon>
        <taxon>Streptosporangiales</taxon>
        <taxon>Thermomonosporaceae</taxon>
        <taxon>Actinomadura</taxon>
    </lineage>
</organism>
<dbReference type="RefSeq" id="WP_242382700.1">
    <property type="nucleotide sequence ID" value="NZ_JAKRKC020000001.1"/>
</dbReference>
<evidence type="ECO:0000313" key="3">
    <source>
        <dbReference type="EMBL" id="MCK2216281.1"/>
    </source>
</evidence>
<dbReference type="InterPro" id="IPR050272">
    <property type="entry name" value="Isochorismatase-like_hydrls"/>
</dbReference>
<protein>
    <submittedName>
        <fullName evidence="3">Cysteine hydrolase</fullName>
    </submittedName>
</protein>
<accession>A0ABT0FVB7</accession>
<keyword evidence="1 3" id="KW-0378">Hydrolase</keyword>
<dbReference type="CDD" id="cd00431">
    <property type="entry name" value="cysteine_hydrolases"/>
    <property type="match status" value="1"/>
</dbReference>
<gene>
    <name evidence="3" type="ORF">MF672_021110</name>
</gene>